<dbReference type="Proteomes" id="UP001081071">
    <property type="component" value="Unassembled WGS sequence"/>
</dbReference>
<dbReference type="InterPro" id="IPR003829">
    <property type="entry name" value="Pirin_N_dom"/>
</dbReference>
<dbReference type="RefSeq" id="WP_269602422.1">
    <property type="nucleotide sequence ID" value="NZ_JAPWIJ010000002.1"/>
</dbReference>
<accession>A0ABT4M9Y4</accession>
<protein>
    <submittedName>
        <fullName evidence="5">Pirin family protein</fullName>
    </submittedName>
</protein>
<dbReference type="InterPro" id="IPR014710">
    <property type="entry name" value="RmlC-like_jellyroll"/>
</dbReference>
<gene>
    <name evidence="5" type="ORF">O4220_04480</name>
</gene>
<evidence type="ECO:0000256" key="2">
    <source>
        <dbReference type="RuleBase" id="RU003457"/>
    </source>
</evidence>
<organism evidence="5 6">
    <name type="scientific">Rhodococcus ruber</name>
    <dbReference type="NCBI Taxonomy" id="1830"/>
    <lineage>
        <taxon>Bacteria</taxon>
        <taxon>Bacillati</taxon>
        <taxon>Actinomycetota</taxon>
        <taxon>Actinomycetes</taxon>
        <taxon>Mycobacteriales</taxon>
        <taxon>Nocardiaceae</taxon>
        <taxon>Rhodococcus</taxon>
    </lineage>
</organism>
<proteinExistence type="inferred from homology"/>
<sequence length="311" mass="32870">MPAVTVDNILTLPRIPMPDATAVPRPVRSVTTAPTGYEGEGFPVRRAFAGLDMSSLDPFIHMDQMGEVNYAPGEPKGTPWHPHRGFETVTYMIDGIMEHKDSHGGGGIISGGDTQWMTAGGGILHIEAPPEHLVLSGGLFHGVQLWVNLPRENKMAHPRYQDITGSKVALASSPDGGALVRVIAGEIAGMQGPGSTYTPIALSHSTVAPGAALTLPWNPDYNAVVYVLAGEGTVGAEKRPIRMGQTALFGRGDTIEMSASGVGESLEVFVLGGRPIREPVAMAGPFVMNTKSEVLQAFEDYQAGRLGVPVE</sequence>
<dbReference type="InterPro" id="IPR011051">
    <property type="entry name" value="RmlC_Cupin_sf"/>
</dbReference>
<dbReference type="InterPro" id="IPR008778">
    <property type="entry name" value="Pirin_C_dom"/>
</dbReference>
<dbReference type="SUPFAM" id="SSF51182">
    <property type="entry name" value="RmlC-like cupins"/>
    <property type="match status" value="1"/>
</dbReference>
<feature type="domain" description="Pirin N-terminal" evidence="3">
    <location>
        <begin position="43"/>
        <end position="147"/>
    </location>
</feature>
<evidence type="ECO:0000259" key="4">
    <source>
        <dbReference type="Pfam" id="PF05726"/>
    </source>
</evidence>
<dbReference type="InterPro" id="IPR012093">
    <property type="entry name" value="Pirin"/>
</dbReference>
<dbReference type="Pfam" id="PF05726">
    <property type="entry name" value="Pirin_C"/>
    <property type="match status" value="1"/>
</dbReference>
<reference evidence="5" key="1">
    <citation type="submission" date="2022-12" db="EMBL/GenBank/DDBJ databases">
        <authorList>
            <person name="Krivoruchko A.V."/>
            <person name="Elkin A."/>
        </authorList>
    </citation>
    <scope>NUCLEOTIDE SEQUENCE</scope>
    <source>
        <strain evidence="5">IEGM 1391</strain>
    </source>
</reference>
<evidence type="ECO:0000313" key="6">
    <source>
        <dbReference type="Proteomes" id="UP001081071"/>
    </source>
</evidence>
<dbReference type="EMBL" id="JAPWIJ010000002">
    <property type="protein sequence ID" value="MCZ4517763.1"/>
    <property type="molecule type" value="Genomic_DNA"/>
</dbReference>
<keyword evidence="6" id="KW-1185">Reference proteome</keyword>
<dbReference type="CDD" id="cd02909">
    <property type="entry name" value="cupin_pirin_N"/>
    <property type="match status" value="1"/>
</dbReference>
<comment type="similarity">
    <text evidence="1 2">Belongs to the pirin family.</text>
</comment>
<dbReference type="CDD" id="cd02247">
    <property type="entry name" value="cupin_pirin_C"/>
    <property type="match status" value="1"/>
</dbReference>
<dbReference type="PANTHER" id="PTHR13903:SF8">
    <property type="entry name" value="PIRIN"/>
    <property type="match status" value="1"/>
</dbReference>
<dbReference type="PIRSF" id="PIRSF006232">
    <property type="entry name" value="Pirin"/>
    <property type="match status" value="1"/>
</dbReference>
<evidence type="ECO:0000256" key="1">
    <source>
        <dbReference type="ARBA" id="ARBA00008416"/>
    </source>
</evidence>
<dbReference type="Gene3D" id="2.60.120.10">
    <property type="entry name" value="Jelly Rolls"/>
    <property type="match status" value="2"/>
</dbReference>
<comment type="caution">
    <text evidence="5">The sequence shown here is derived from an EMBL/GenBank/DDBJ whole genome shotgun (WGS) entry which is preliminary data.</text>
</comment>
<evidence type="ECO:0000259" key="3">
    <source>
        <dbReference type="Pfam" id="PF02678"/>
    </source>
</evidence>
<evidence type="ECO:0000313" key="5">
    <source>
        <dbReference type="EMBL" id="MCZ4517763.1"/>
    </source>
</evidence>
<feature type="domain" description="Pirin C-terminal" evidence="4">
    <location>
        <begin position="205"/>
        <end position="306"/>
    </location>
</feature>
<dbReference type="PANTHER" id="PTHR13903">
    <property type="entry name" value="PIRIN-RELATED"/>
    <property type="match status" value="1"/>
</dbReference>
<name>A0ABT4M9Y4_9NOCA</name>
<dbReference type="Pfam" id="PF02678">
    <property type="entry name" value="Pirin"/>
    <property type="match status" value="1"/>
</dbReference>